<evidence type="ECO:0000313" key="2">
    <source>
        <dbReference type="EMBL" id="EPE25725.1"/>
    </source>
</evidence>
<sequence length="642" mass="71411">MAGDKSIRDFFAPKQTQAAPQSSLPNSNLPSSRAKSTSQLESFNYSVTKDHSSSFSSNLSSPLSSNNSASPTRTVGRSILDPAPGFASSGREVRGSDDEEDDSDSSLEELQTIFATKSSTVPNTKPAAPSTPTAKRIKTTDYNLNVSPLAILPKYRSDLKSLVKLAQHEKETEESAQRVKAMEADREEQEEIALSRGDIDLASAKLSHGSLLESVVAQKEEGGLRKVTRALMRTEATSVQKHWSFFSTENEPPKSKREAFPSRSVPKSWRDMLGDPEIRHQTFVSGYAEDMVALGNSLPDELFIWILNDASFEQDDVLRASYYNTLRVSAKEQTSKLVTPAIIENMFRSLGANQNALLIEEEMTPVPGRNSLSQNHDWSPLRSFALYLVLSAHALGPESRELAICLLIRMLADSMVYKNIDLLDSIQTTVRYLCKYIEDGVWEASCQKICKLIFKTVKIATMCLQIVEALPSTTPRIHDLRRRLALCYFYGNESHSEQNPHYTLNISKVTRRLTEEGFQPNQETDYVEFSALIALLDIAVDDGRNVNLDLKDKAVAEGFDEQVELLIKVLSHIHAGIGNPGAAYISRIEAKEMLDVVKQRFSDTLRARPKAKISHFNKPAEKVELLGRERAGMSAFLARSKA</sequence>
<evidence type="ECO:0000256" key="1">
    <source>
        <dbReference type="SAM" id="MobiDB-lite"/>
    </source>
</evidence>
<feature type="compositionally biased region" description="Low complexity" evidence="1">
    <location>
        <begin position="22"/>
        <end position="32"/>
    </location>
</feature>
<keyword evidence="3" id="KW-1185">Reference proteome</keyword>
<dbReference type="GeneID" id="19460695"/>
<feature type="compositionally biased region" description="Polar residues" evidence="1">
    <location>
        <begin position="114"/>
        <end position="123"/>
    </location>
</feature>
<dbReference type="KEGG" id="glz:GLAREA_01637"/>
<accession>S3CIU5</accession>
<dbReference type="RefSeq" id="XP_008087044.1">
    <property type="nucleotide sequence ID" value="XM_008088853.1"/>
</dbReference>
<feature type="region of interest" description="Disordered" evidence="1">
    <location>
        <begin position="1"/>
        <end position="109"/>
    </location>
</feature>
<reference evidence="2 3" key="1">
    <citation type="journal article" date="2013" name="BMC Genomics">
        <title>Genomics-driven discovery of the pneumocandin biosynthetic gene cluster in the fungus Glarea lozoyensis.</title>
        <authorList>
            <person name="Chen L."/>
            <person name="Yue Q."/>
            <person name="Zhang X."/>
            <person name="Xiang M."/>
            <person name="Wang C."/>
            <person name="Li S."/>
            <person name="Che Y."/>
            <person name="Ortiz-Lopez F.J."/>
            <person name="Bills G.F."/>
            <person name="Liu X."/>
            <person name="An Z."/>
        </authorList>
    </citation>
    <scope>NUCLEOTIDE SEQUENCE [LARGE SCALE GENOMIC DNA]</scope>
    <source>
        <strain evidence="3">ATCC 20868 / MF5171</strain>
    </source>
</reference>
<feature type="compositionally biased region" description="Low complexity" evidence="1">
    <location>
        <begin position="53"/>
        <end position="71"/>
    </location>
</feature>
<feature type="compositionally biased region" description="Polar residues" evidence="1">
    <location>
        <begin position="33"/>
        <end position="47"/>
    </location>
</feature>
<dbReference type="HOGENOM" id="CLU_016938_2_0_1"/>
<feature type="region of interest" description="Disordered" evidence="1">
    <location>
        <begin position="114"/>
        <end position="133"/>
    </location>
</feature>
<proteinExistence type="predicted"/>
<organism evidence="2 3">
    <name type="scientific">Glarea lozoyensis (strain ATCC 20868 / MF5171)</name>
    <dbReference type="NCBI Taxonomy" id="1116229"/>
    <lineage>
        <taxon>Eukaryota</taxon>
        <taxon>Fungi</taxon>
        <taxon>Dikarya</taxon>
        <taxon>Ascomycota</taxon>
        <taxon>Pezizomycotina</taxon>
        <taxon>Leotiomycetes</taxon>
        <taxon>Helotiales</taxon>
        <taxon>Helotiaceae</taxon>
        <taxon>Glarea</taxon>
    </lineage>
</organism>
<protein>
    <submittedName>
        <fullName evidence="2">Uncharacterized protein</fullName>
    </submittedName>
</protein>
<dbReference type="AlphaFoldDB" id="S3CIU5"/>
<gene>
    <name evidence="2" type="ORF">GLAREA_01637</name>
</gene>
<dbReference type="OMA" id="TLLRMSM"/>
<dbReference type="STRING" id="1116229.S3CIU5"/>
<dbReference type="EMBL" id="KE145371">
    <property type="protein sequence ID" value="EPE25725.1"/>
    <property type="molecule type" value="Genomic_DNA"/>
</dbReference>
<feature type="compositionally biased region" description="Acidic residues" evidence="1">
    <location>
        <begin position="97"/>
        <end position="107"/>
    </location>
</feature>
<name>S3CIU5_GLAL2</name>
<dbReference type="eggNOG" id="ENOG502SAE9">
    <property type="taxonomic scope" value="Eukaryota"/>
</dbReference>
<evidence type="ECO:0000313" key="3">
    <source>
        <dbReference type="Proteomes" id="UP000016922"/>
    </source>
</evidence>
<dbReference type="OrthoDB" id="5350396at2759"/>
<dbReference type="Proteomes" id="UP000016922">
    <property type="component" value="Unassembled WGS sequence"/>
</dbReference>